<keyword evidence="5 12" id="KW-0812">Transmembrane</keyword>
<evidence type="ECO:0000256" key="10">
    <source>
        <dbReference type="ARBA" id="ARBA00023049"/>
    </source>
</evidence>
<proteinExistence type="inferred from homology"/>
<dbReference type="PANTHER" id="PTHR43221">
    <property type="entry name" value="PROTEASE HTPX"/>
    <property type="match status" value="1"/>
</dbReference>
<dbReference type="RefSeq" id="WP_078685593.1">
    <property type="nucleotide sequence ID" value="NZ_FUYA01000008.1"/>
</dbReference>
<keyword evidence="8 12" id="KW-0862">Zinc</keyword>
<reference evidence="14 15" key="1">
    <citation type="submission" date="2017-02" db="EMBL/GenBank/DDBJ databases">
        <authorList>
            <person name="Peterson S.W."/>
        </authorList>
    </citation>
    <scope>NUCLEOTIDE SEQUENCE [LARGE SCALE GENOMIC DNA]</scope>
    <source>
        <strain evidence="14 15">DSM 18034</strain>
    </source>
</reference>
<evidence type="ECO:0000256" key="3">
    <source>
        <dbReference type="ARBA" id="ARBA00022475"/>
    </source>
</evidence>
<feature type="domain" description="Peptidase M48" evidence="13">
    <location>
        <begin position="67"/>
        <end position="281"/>
    </location>
</feature>
<dbReference type="EMBL" id="FUYA01000008">
    <property type="protein sequence ID" value="SKA77205.1"/>
    <property type="molecule type" value="Genomic_DNA"/>
</dbReference>
<organism evidence="14 15">
    <name type="scientific">Desulfobaculum bizertense DSM 18034</name>
    <dbReference type="NCBI Taxonomy" id="1121442"/>
    <lineage>
        <taxon>Bacteria</taxon>
        <taxon>Pseudomonadati</taxon>
        <taxon>Thermodesulfobacteriota</taxon>
        <taxon>Desulfovibrionia</taxon>
        <taxon>Desulfovibrionales</taxon>
        <taxon>Desulfovibrionaceae</taxon>
        <taxon>Desulfobaculum</taxon>
    </lineage>
</organism>
<dbReference type="AlphaFoldDB" id="A0A1T4WJX7"/>
<comment type="similarity">
    <text evidence="2 12">Belongs to the peptidase M48B family.</text>
</comment>
<evidence type="ECO:0000313" key="14">
    <source>
        <dbReference type="EMBL" id="SKA77205.1"/>
    </source>
</evidence>
<dbReference type="InterPro" id="IPR001915">
    <property type="entry name" value="Peptidase_M48"/>
</dbReference>
<keyword evidence="9 12" id="KW-1133">Transmembrane helix</keyword>
<keyword evidence="14" id="KW-0346">Stress response</keyword>
<evidence type="ECO:0000256" key="7">
    <source>
        <dbReference type="ARBA" id="ARBA00022801"/>
    </source>
</evidence>
<feature type="transmembrane region" description="Helical" evidence="12">
    <location>
        <begin position="7"/>
        <end position="25"/>
    </location>
</feature>
<evidence type="ECO:0000259" key="13">
    <source>
        <dbReference type="Pfam" id="PF01435"/>
    </source>
</evidence>
<dbReference type="CDD" id="cd07336">
    <property type="entry name" value="M48B_HtpX_like"/>
    <property type="match status" value="1"/>
</dbReference>
<evidence type="ECO:0000256" key="5">
    <source>
        <dbReference type="ARBA" id="ARBA00022692"/>
    </source>
</evidence>
<keyword evidence="6 12" id="KW-0479">Metal-binding</keyword>
<keyword evidence="3 12" id="KW-1003">Cell membrane</keyword>
<evidence type="ECO:0000256" key="2">
    <source>
        <dbReference type="ARBA" id="ARBA00009779"/>
    </source>
</evidence>
<dbReference type="Proteomes" id="UP000189733">
    <property type="component" value="Unassembled WGS sequence"/>
</dbReference>
<dbReference type="STRING" id="1121442.SAMN02745702_02308"/>
<evidence type="ECO:0000256" key="6">
    <source>
        <dbReference type="ARBA" id="ARBA00022723"/>
    </source>
</evidence>
<dbReference type="HAMAP" id="MF_00188">
    <property type="entry name" value="Pept_M48_protease_HtpX"/>
    <property type="match status" value="1"/>
</dbReference>
<dbReference type="EC" id="3.4.24.-" evidence="12"/>
<evidence type="ECO:0000313" key="15">
    <source>
        <dbReference type="Proteomes" id="UP000189733"/>
    </source>
</evidence>
<dbReference type="NCBIfam" id="NF002826">
    <property type="entry name" value="PRK03001.1"/>
    <property type="match status" value="1"/>
</dbReference>
<feature type="transmembrane region" description="Helical" evidence="12">
    <location>
        <begin position="141"/>
        <end position="161"/>
    </location>
</feature>
<evidence type="ECO:0000256" key="8">
    <source>
        <dbReference type="ARBA" id="ARBA00022833"/>
    </source>
</evidence>
<feature type="binding site" evidence="12">
    <location>
        <position position="207"/>
    </location>
    <ligand>
        <name>Zn(2+)</name>
        <dbReference type="ChEBI" id="CHEBI:29105"/>
        <note>catalytic</note>
    </ligand>
</feature>
<evidence type="ECO:0000256" key="1">
    <source>
        <dbReference type="ARBA" id="ARBA00004651"/>
    </source>
</evidence>
<keyword evidence="15" id="KW-1185">Reference proteome</keyword>
<keyword evidence="10 12" id="KW-0482">Metalloprotease</keyword>
<dbReference type="InterPro" id="IPR050083">
    <property type="entry name" value="HtpX_protease"/>
</dbReference>
<dbReference type="OrthoDB" id="15218at2"/>
<protein>
    <recommendedName>
        <fullName evidence="12">Protease HtpX homolog</fullName>
        <ecNumber evidence="12">3.4.24.-</ecNumber>
    </recommendedName>
</protein>
<feature type="binding site" evidence="12">
    <location>
        <position position="135"/>
    </location>
    <ligand>
        <name>Zn(2+)</name>
        <dbReference type="ChEBI" id="CHEBI:29105"/>
        <note>catalytic</note>
    </ligand>
</feature>
<keyword evidence="4 12" id="KW-0645">Protease</keyword>
<evidence type="ECO:0000256" key="4">
    <source>
        <dbReference type="ARBA" id="ARBA00022670"/>
    </source>
</evidence>
<feature type="transmembrane region" description="Helical" evidence="12">
    <location>
        <begin position="181"/>
        <end position="198"/>
    </location>
</feature>
<dbReference type="PANTHER" id="PTHR43221:SF1">
    <property type="entry name" value="PROTEASE HTPX"/>
    <property type="match status" value="1"/>
</dbReference>
<name>A0A1T4WJX7_9BACT</name>
<dbReference type="GO" id="GO:0008270">
    <property type="term" value="F:zinc ion binding"/>
    <property type="evidence" value="ECO:0007669"/>
    <property type="project" value="UniProtKB-UniRule"/>
</dbReference>
<keyword evidence="7 12" id="KW-0378">Hydrolase</keyword>
<sequence>MSSQIKTGLLLGLLTAIILFLGGAMGGRGGLYVAFVIAVVMNLGSYWYSDKIVLSMYRAQELSPVDAPALHQMVGDLARNAGVPMPRIALIPEEAPNAFATGRNPSHAVVAVTQGIMRLLSPEELKAVLAHEMGHVKNRDILIQSIAATLAGAIMYVASMIKWGALFGLGGSNEDGEGGNPVAALLLAFIAPVAAMLIQMGISRSREFLADETGAKLSGTPEYLASALEKLTAYSQQVHMHAGNPATAHMFIVNPFAGQSLAKLFSTHPPVEERVRRLRAMVVR</sequence>
<evidence type="ECO:0000256" key="11">
    <source>
        <dbReference type="ARBA" id="ARBA00023136"/>
    </source>
</evidence>
<dbReference type="GO" id="GO:0004222">
    <property type="term" value="F:metalloendopeptidase activity"/>
    <property type="evidence" value="ECO:0007669"/>
    <property type="project" value="UniProtKB-UniRule"/>
</dbReference>
<feature type="active site" evidence="12">
    <location>
        <position position="132"/>
    </location>
</feature>
<dbReference type="GO" id="GO:0006508">
    <property type="term" value="P:proteolysis"/>
    <property type="evidence" value="ECO:0007669"/>
    <property type="project" value="UniProtKB-KW"/>
</dbReference>
<keyword evidence="11 12" id="KW-0472">Membrane</keyword>
<evidence type="ECO:0000256" key="12">
    <source>
        <dbReference type="HAMAP-Rule" id="MF_00188"/>
    </source>
</evidence>
<accession>A0A1T4WJX7</accession>
<comment type="cofactor">
    <cofactor evidence="12">
        <name>Zn(2+)</name>
        <dbReference type="ChEBI" id="CHEBI:29105"/>
    </cofactor>
    <text evidence="12">Binds 1 zinc ion per subunit.</text>
</comment>
<feature type="binding site" evidence="12">
    <location>
        <position position="131"/>
    </location>
    <ligand>
        <name>Zn(2+)</name>
        <dbReference type="ChEBI" id="CHEBI:29105"/>
        <note>catalytic</note>
    </ligand>
</feature>
<dbReference type="GO" id="GO:0005886">
    <property type="term" value="C:plasma membrane"/>
    <property type="evidence" value="ECO:0007669"/>
    <property type="project" value="UniProtKB-SubCell"/>
</dbReference>
<evidence type="ECO:0000256" key="9">
    <source>
        <dbReference type="ARBA" id="ARBA00022989"/>
    </source>
</evidence>
<feature type="transmembrane region" description="Helical" evidence="12">
    <location>
        <begin position="31"/>
        <end position="48"/>
    </location>
</feature>
<dbReference type="Pfam" id="PF01435">
    <property type="entry name" value="Peptidase_M48"/>
    <property type="match status" value="1"/>
</dbReference>
<dbReference type="Gene3D" id="3.30.2010.10">
    <property type="entry name" value="Metalloproteases ('zincins'), catalytic domain"/>
    <property type="match status" value="1"/>
</dbReference>
<dbReference type="InterPro" id="IPR022919">
    <property type="entry name" value="Pept_M48_protease_HtpX"/>
</dbReference>
<comment type="subcellular location">
    <subcellularLocation>
        <location evidence="1 12">Cell membrane</location>
        <topology evidence="1 12">Multi-pass membrane protein</topology>
    </subcellularLocation>
</comment>
<gene>
    <name evidence="12" type="primary">htpX</name>
    <name evidence="14" type="ORF">SAMN02745702_02308</name>
</gene>